<keyword evidence="2" id="KW-0449">Lipoprotein</keyword>
<dbReference type="AlphaFoldDB" id="A0A2T7NDA2"/>
<evidence type="ECO:0000256" key="3">
    <source>
        <dbReference type="SAM" id="MobiDB-lite"/>
    </source>
</evidence>
<dbReference type="PANTHER" id="PTHR23248:SF9">
    <property type="entry name" value="PHOSPHOLIPID SCRAMBLASE"/>
    <property type="match status" value="1"/>
</dbReference>
<dbReference type="InterPro" id="IPR025659">
    <property type="entry name" value="Tubby-like_C"/>
</dbReference>
<sequence>MSGPYTVTTQPGGYPPQAPGPMYPSPDTVTTQPGGYPPQAPGPMYPSPGMPGDGYMGSGAPGQPGFAQPMYPQPGMYGATGQPIAMQPIPGGPGVNPAGWMPAPTVPANCPRGLEYLSQVDQLLVKQKIEVLEAFTGFETNNKYEVLNSMGQKVYYAVEDTCCASRNFCGSVRPFDIKIFDNQRQEVMHLDRPLRCSHCLCFCCLQKMEVQAPPGTPIGYVRQAWSLCWPKYKLNNEHDETVLLIKGPCCRIDICGDLDFKITSPDEKTCVGKITKQWSGMAKEVFTDADNFGVVFPVDLDVKAKATALGAVFLIDFMYFEDGGSKNDH</sequence>
<evidence type="ECO:0000313" key="4">
    <source>
        <dbReference type="EMBL" id="PVD19149.1"/>
    </source>
</evidence>
<keyword evidence="2" id="KW-0106">Calcium</keyword>
<comment type="caution">
    <text evidence="4">The sequence shown here is derived from an EMBL/GenBank/DDBJ whole genome shotgun (WGS) entry which is preliminary data.</text>
</comment>
<dbReference type="PANTHER" id="PTHR23248">
    <property type="entry name" value="PHOSPHOLIPID SCRAMBLASE-RELATED"/>
    <property type="match status" value="1"/>
</dbReference>
<dbReference type="OrthoDB" id="191150at2759"/>
<feature type="compositionally biased region" description="Pro residues" evidence="3">
    <location>
        <begin position="13"/>
        <end position="24"/>
    </location>
</feature>
<proteinExistence type="inferred from homology"/>
<dbReference type="OMA" id="TRNCWEA"/>
<evidence type="ECO:0000256" key="2">
    <source>
        <dbReference type="RuleBase" id="RU363116"/>
    </source>
</evidence>
<dbReference type="GO" id="GO:0017128">
    <property type="term" value="F:phospholipid scramblase activity"/>
    <property type="evidence" value="ECO:0007669"/>
    <property type="project" value="InterPro"/>
</dbReference>
<keyword evidence="2" id="KW-0564">Palmitate</keyword>
<comment type="similarity">
    <text evidence="1 2">Belongs to the phospholipid scramblase family.</text>
</comment>
<dbReference type="Pfam" id="PF03803">
    <property type="entry name" value="Scramblase"/>
    <property type="match status" value="1"/>
</dbReference>
<dbReference type="InterPro" id="IPR005552">
    <property type="entry name" value="Scramblase"/>
</dbReference>
<evidence type="ECO:0000256" key="1">
    <source>
        <dbReference type="ARBA" id="ARBA00005350"/>
    </source>
</evidence>
<organism evidence="4 5">
    <name type="scientific">Pomacea canaliculata</name>
    <name type="common">Golden apple snail</name>
    <dbReference type="NCBI Taxonomy" id="400727"/>
    <lineage>
        <taxon>Eukaryota</taxon>
        <taxon>Metazoa</taxon>
        <taxon>Spiralia</taxon>
        <taxon>Lophotrochozoa</taxon>
        <taxon>Mollusca</taxon>
        <taxon>Gastropoda</taxon>
        <taxon>Caenogastropoda</taxon>
        <taxon>Architaenioglossa</taxon>
        <taxon>Ampullarioidea</taxon>
        <taxon>Ampullariidae</taxon>
        <taxon>Pomacea</taxon>
    </lineage>
</organism>
<gene>
    <name evidence="4" type="ORF">C0Q70_21713</name>
</gene>
<dbReference type="EMBL" id="PZQS01000014">
    <property type="protein sequence ID" value="PVD19149.1"/>
    <property type="molecule type" value="Genomic_DNA"/>
</dbReference>
<evidence type="ECO:0000313" key="5">
    <source>
        <dbReference type="Proteomes" id="UP000245119"/>
    </source>
</evidence>
<feature type="region of interest" description="Disordered" evidence="3">
    <location>
        <begin position="1"/>
        <end position="47"/>
    </location>
</feature>
<dbReference type="GO" id="GO:0005886">
    <property type="term" value="C:plasma membrane"/>
    <property type="evidence" value="ECO:0007669"/>
    <property type="project" value="TreeGrafter"/>
</dbReference>
<dbReference type="SUPFAM" id="SSF54518">
    <property type="entry name" value="Tubby C-terminal domain-like"/>
    <property type="match status" value="1"/>
</dbReference>
<keyword evidence="5" id="KW-1185">Reference proteome</keyword>
<protein>
    <recommendedName>
        <fullName evidence="2">Phospholipid scramblase</fullName>
    </recommendedName>
</protein>
<comment type="cofactor">
    <cofactor evidence="2">
        <name>Ca(2+)</name>
        <dbReference type="ChEBI" id="CHEBI:29108"/>
    </cofactor>
</comment>
<accession>A0A2T7NDA2</accession>
<name>A0A2T7NDA2_POMCA</name>
<comment type="function">
    <text evidence="2">May mediate accelerated ATP-independent bidirectional transbilayer migration of phospholipids upon binding calcium ions that results in a loss of phospholipid asymmetry in the plasma membrane.</text>
</comment>
<reference evidence="4 5" key="1">
    <citation type="submission" date="2018-04" db="EMBL/GenBank/DDBJ databases">
        <title>The genome of golden apple snail Pomacea canaliculata provides insight into stress tolerance and invasive adaptation.</title>
        <authorList>
            <person name="Liu C."/>
            <person name="Liu B."/>
            <person name="Ren Y."/>
            <person name="Zhang Y."/>
            <person name="Wang H."/>
            <person name="Li S."/>
            <person name="Jiang F."/>
            <person name="Yin L."/>
            <person name="Zhang G."/>
            <person name="Qian W."/>
            <person name="Fan W."/>
        </authorList>
    </citation>
    <scope>NUCLEOTIDE SEQUENCE [LARGE SCALE GENOMIC DNA]</scope>
    <source>
        <strain evidence="4">SZHN2017</strain>
        <tissue evidence="4">Muscle</tissue>
    </source>
</reference>
<dbReference type="Proteomes" id="UP000245119">
    <property type="component" value="Linkage Group LG14"/>
</dbReference>
<feature type="compositionally biased region" description="Pro residues" evidence="3">
    <location>
        <begin position="35"/>
        <end position="47"/>
    </location>
</feature>